<sequence>MARDREKRMDALVDASVATIARNGLTNLRIKDIAAEAGVSERLVSYYYPDLDGLVAATHRKASEKYYWNRLRTIQRHRAPEAALTELIASGLPQGRGDVLSSVLYELSISATRQLQHEQLMSNLYRDEVSLYEQVLEHGSKTQAFNLSGPTNELARSFVALEDGLGLQVLAGTDSLTAEHAKTILLSYARAVTGAAL</sequence>
<evidence type="ECO:0000256" key="5">
    <source>
        <dbReference type="PROSITE-ProRule" id="PRU00335"/>
    </source>
</evidence>
<dbReference type="Gene3D" id="1.10.357.10">
    <property type="entry name" value="Tetracycline Repressor, domain 2"/>
    <property type="match status" value="1"/>
</dbReference>
<dbReference type="Pfam" id="PF00440">
    <property type="entry name" value="TetR_N"/>
    <property type="match status" value="1"/>
</dbReference>
<dbReference type="InterPro" id="IPR009057">
    <property type="entry name" value="Homeodomain-like_sf"/>
</dbReference>
<keyword evidence="8" id="KW-1185">Reference proteome</keyword>
<dbReference type="STRING" id="37928.SAMN04489742_0405"/>
<dbReference type="GO" id="GO:0003677">
    <property type="term" value="F:DNA binding"/>
    <property type="evidence" value="ECO:0007669"/>
    <property type="project" value="UniProtKB-UniRule"/>
</dbReference>
<dbReference type="SUPFAM" id="SSF48498">
    <property type="entry name" value="Tetracyclin repressor-like, C-terminal domain"/>
    <property type="match status" value="1"/>
</dbReference>
<protein>
    <submittedName>
        <fullName evidence="7">Transcriptional repressor</fullName>
    </submittedName>
</protein>
<dbReference type="EMBL" id="FNKH01000002">
    <property type="protein sequence ID" value="SDQ27675.1"/>
    <property type="molecule type" value="Genomic_DNA"/>
</dbReference>
<dbReference type="AlphaFoldDB" id="A0A1H0ZJL0"/>
<organism evidence="7 8">
    <name type="scientific">Crystallibacter crystallopoietes</name>
    <dbReference type="NCBI Taxonomy" id="37928"/>
    <lineage>
        <taxon>Bacteria</taxon>
        <taxon>Bacillati</taxon>
        <taxon>Actinomycetota</taxon>
        <taxon>Actinomycetes</taxon>
        <taxon>Micrococcales</taxon>
        <taxon>Micrococcaceae</taxon>
        <taxon>Crystallibacter</taxon>
    </lineage>
</organism>
<gene>
    <name evidence="7" type="ORF">SAMN04489742_0405</name>
</gene>
<dbReference type="InterPro" id="IPR001647">
    <property type="entry name" value="HTH_TetR"/>
</dbReference>
<feature type="DNA-binding region" description="H-T-H motif" evidence="5">
    <location>
        <begin position="29"/>
        <end position="48"/>
    </location>
</feature>
<reference evidence="7 8" key="1">
    <citation type="submission" date="2016-10" db="EMBL/GenBank/DDBJ databases">
        <authorList>
            <person name="de Groot N.N."/>
        </authorList>
    </citation>
    <scope>NUCLEOTIDE SEQUENCE [LARGE SCALE GENOMIC DNA]</scope>
    <source>
        <strain evidence="7 8">DSM 20117</strain>
    </source>
</reference>
<evidence type="ECO:0000256" key="3">
    <source>
        <dbReference type="ARBA" id="ARBA00023125"/>
    </source>
</evidence>
<dbReference type="InterPro" id="IPR039538">
    <property type="entry name" value="BetI_C"/>
</dbReference>
<evidence type="ECO:0000313" key="8">
    <source>
        <dbReference type="Proteomes" id="UP000181917"/>
    </source>
</evidence>
<evidence type="ECO:0000256" key="4">
    <source>
        <dbReference type="ARBA" id="ARBA00023163"/>
    </source>
</evidence>
<dbReference type="InterPro" id="IPR036271">
    <property type="entry name" value="Tet_transcr_reg_TetR-rel_C_sf"/>
</dbReference>
<evidence type="ECO:0000313" key="7">
    <source>
        <dbReference type="EMBL" id="SDQ27675.1"/>
    </source>
</evidence>
<keyword evidence="3 5" id="KW-0238">DNA-binding</keyword>
<evidence type="ECO:0000259" key="6">
    <source>
        <dbReference type="PROSITE" id="PS50977"/>
    </source>
</evidence>
<keyword evidence="4" id="KW-0804">Transcription</keyword>
<dbReference type="PROSITE" id="PS50977">
    <property type="entry name" value="HTH_TETR_2"/>
    <property type="match status" value="1"/>
</dbReference>
<feature type="domain" description="HTH tetR-type" evidence="6">
    <location>
        <begin position="6"/>
        <end position="66"/>
    </location>
</feature>
<keyword evidence="1" id="KW-0678">Repressor</keyword>
<evidence type="ECO:0000256" key="1">
    <source>
        <dbReference type="ARBA" id="ARBA00022491"/>
    </source>
</evidence>
<name>A0A1H0ZJL0_9MICC</name>
<accession>A0A1H0ZJL0</accession>
<dbReference type="KEGG" id="acry:AC20117_15260"/>
<keyword evidence="2" id="KW-0805">Transcription regulation</keyword>
<dbReference type="Proteomes" id="UP000181917">
    <property type="component" value="Unassembled WGS sequence"/>
</dbReference>
<dbReference type="SUPFAM" id="SSF46689">
    <property type="entry name" value="Homeodomain-like"/>
    <property type="match status" value="1"/>
</dbReference>
<dbReference type="Pfam" id="PF13977">
    <property type="entry name" value="TetR_C_6"/>
    <property type="match status" value="1"/>
</dbReference>
<proteinExistence type="predicted"/>
<evidence type="ECO:0000256" key="2">
    <source>
        <dbReference type="ARBA" id="ARBA00023015"/>
    </source>
</evidence>